<name>A0A1X0BXS3_MYCCF</name>
<dbReference type="EMBL" id="AP022591">
    <property type="protein sequence ID" value="BBY41860.1"/>
    <property type="molecule type" value="Genomic_DNA"/>
</dbReference>
<dbReference type="RefSeq" id="WP_083001345.1">
    <property type="nucleotide sequence ID" value="NZ_AP022591.1"/>
</dbReference>
<evidence type="ECO:0000313" key="1">
    <source>
        <dbReference type="EMBL" id="BBY41860.1"/>
    </source>
</evidence>
<dbReference type="OrthoDB" id="4743565at2"/>
<evidence type="ECO:0000313" key="2">
    <source>
        <dbReference type="Proteomes" id="UP000466431"/>
    </source>
</evidence>
<sequence>MAVAVGLAAVATTVAAPAQAEPIDDSFLAALRGAGVAVDNPTDTVALGRSVCPMLVEPGKNVARVYSQVADNGVPPEITAFFTGIAISMYCPQAISSIGNGTVLDWLPATRAIPGF</sequence>
<dbReference type="Pfam" id="PF05305">
    <property type="entry name" value="DUF732"/>
    <property type="match status" value="1"/>
</dbReference>
<reference evidence="1 2" key="1">
    <citation type="journal article" date="2019" name="Emerg. Microbes Infect.">
        <title>Comprehensive subspecies identification of 175 nontuberculous mycobacteria species based on 7547 genomic profiles.</title>
        <authorList>
            <person name="Matsumoto Y."/>
            <person name="Kinjo T."/>
            <person name="Motooka D."/>
            <person name="Nabeya D."/>
            <person name="Jung N."/>
            <person name="Uechi K."/>
            <person name="Horii T."/>
            <person name="Iida T."/>
            <person name="Fujita J."/>
            <person name="Nakamura S."/>
        </authorList>
    </citation>
    <scope>NUCLEOTIDE SEQUENCE [LARGE SCALE GENOMIC DNA]</scope>
    <source>
        <strain evidence="1 2">JCM 18439</strain>
    </source>
</reference>
<dbReference type="Proteomes" id="UP000466431">
    <property type="component" value="Chromosome"/>
</dbReference>
<protein>
    <submittedName>
        <fullName evidence="1">Uncharacterized protein</fullName>
    </submittedName>
</protein>
<keyword evidence="2" id="KW-1185">Reference proteome</keyword>
<organism evidence="1 2">
    <name type="scientific">Mycolicibacterium celeriflavum</name>
    <name type="common">Mycobacterium celeriflavum</name>
    <dbReference type="NCBI Taxonomy" id="1249101"/>
    <lineage>
        <taxon>Bacteria</taxon>
        <taxon>Bacillati</taxon>
        <taxon>Actinomycetota</taxon>
        <taxon>Actinomycetes</taxon>
        <taxon>Mycobacteriales</taxon>
        <taxon>Mycobacteriaceae</taxon>
        <taxon>Mycolicibacterium</taxon>
    </lineage>
</organism>
<dbReference type="STRING" id="1249101.BST21_08360"/>
<dbReference type="InterPro" id="IPR007969">
    <property type="entry name" value="DUF732"/>
</dbReference>
<dbReference type="AlphaFoldDB" id="A0A1X0BXS3"/>
<gene>
    <name evidence="1" type="ORF">MCEL_01550</name>
</gene>
<accession>A0A1X0BXS3</accession>
<dbReference type="KEGG" id="mcee:MCEL_01550"/>
<proteinExistence type="predicted"/>